<dbReference type="Pfam" id="PF00128">
    <property type="entry name" value="Alpha-amylase"/>
    <property type="match status" value="2"/>
</dbReference>
<name>A0A7K1YBY5_9SPHI</name>
<dbReference type="InterPro" id="IPR013780">
    <property type="entry name" value="Glyco_hydro_b"/>
</dbReference>
<evidence type="ECO:0000313" key="4">
    <source>
        <dbReference type="Proteomes" id="UP000466586"/>
    </source>
</evidence>
<evidence type="ECO:0000259" key="2">
    <source>
        <dbReference type="SMART" id="SM00642"/>
    </source>
</evidence>
<organism evidence="3 4">
    <name type="scientific">Hufsiella arboris</name>
    <dbReference type="NCBI Taxonomy" id="2695275"/>
    <lineage>
        <taxon>Bacteria</taxon>
        <taxon>Pseudomonadati</taxon>
        <taxon>Bacteroidota</taxon>
        <taxon>Sphingobacteriia</taxon>
        <taxon>Sphingobacteriales</taxon>
        <taxon>Sphingobacteriaceae</taxon>
        <taxon>Hufsiella</taxon>
    </lineage>
</organism>
<comment type="caution">
    <text evidence="3">The sequence shown here is derived from an EMBL/GenBank/DDBJ whole genome shotgun (WGS) entry which is preliminary data.</text>
</comment>
<evidence type="ECO:0000313" key="3">
    <source>
        <dbReference type="EMBL" id="MXV52104.1"/>
    </source>
</evidence>
<dbReference type="PANTHER" id="PTHR10357">
    <property type="entry name" value="ALPHA-AMYLASE FAMILY MEMBER"/>
    <property type="match status" value="1"/>
</dbReference>
<reference evidence="3 4" key="1">
    <citation type="submission" date="2019-11" db="EMBL/GenBank/DDBJ databases">
        <title>Pedobacter sp. HMF7647 Genome sequencing and assembly.</title>
        <authorList>
            <person name="Kang H."/>
            <person name="Kim H."/>
            <person name="Joh K."/>
        </authorList>
    </citation>
    <scope>NUCLEOTIDE SEQUENCE [LARGE SCALE GENOMIC DNA]</scope>
    <source>
        <strain evidence="3 4">HMF7647</strain>
    </source>
</reference>
<protein>
    <submittedName>
        <fullName evidence="3">Alpha-amylase</fullName>
    </submittedName>
</protein>
<dbReference type="SUPFAM" id="SSF51445">
    <property type="entry name" value="(Trans)glycosidases"/>
    <property type="match status" value="1"/>
</dbReference>
<dbReference type="InterPro" id="IPR017853">
    <property type="entry name" value="GH"/>
</dbReference>
<accession>A0A7K1YBY5</accession>
<dbReference type="AlphaFoldDB" id="A0A7K1YBY5"/>
<proteinExistence type="predicted"/>
<keyword evidence="4" id="KW-1185">Reference proteome</keyword>
<dbReference type="EMBL" id="WVHT01000006">
    <property type="protein sequence ID" value="MXV52104.1"/>
    <property type="molecule type" value="Genomic_DNA"/>
</dbReference>
<evidence type="ECO:0000256" key="1">
    <source>
        <dbReference type="SAM" id="MobiDB-lite"/>
    </source>
</evidence>
<dbReference type="RefSeq" id="WP_160845281.1">
    <property type="nucleotide sequence ID" value="NZ_WVHT01000006.1"/>
</dbReference>
<dbReference type="Proteomes" id="UP000466586">
    <property type="component" value="Unassembled WGS sequence"/>
</dbReference>
<dbReference type="SMART" id="SM00642">
    <property type="entry name" value="Aamy"/>
    <property type="match status" value="1"/>
</dbReference>
<dbReference type="Gene3D" id="2.60.40.1180">
    <property type="entry name" value="Golgi alpha-mannosidase II"/>
    <property type="match status" value="1"/>
</dbReference>
<dbReference type="Gene3D" id="3.20.20.80">
    <property type="entry name" value="Glycosidases"/>
    <property type="match status" value="1"/>
</dbReference>
<feature type="domain" description="Glycosyl hydrolase family 13 catalytic" evidence="2">
    <location>
        <begin position="66"/>
        <end position="387"/>
    </location>
</feature>
<dbReference type="InterPro" id="IPR006047">
    <property type="entry name" value="GH13_cat_dom"/>
</dbReference>
<sequence length="469" mass="51971">MKLHRLLKLSVLNIIIILIGSALLSCKKSDGTKPTPPAPPVTPSDPPAYAKPFSAVPDTKDIVMYEVNLRAFSKDGNFQGVRARLDSIKSLGINVIWLMPTYPVGQVKSAGGLGSPYSIKDYKDVNTEFGTLDDLRTLIKEAHDRNMAVIFDWVADHTSWDNSWISNKSWYKQDAAGNIISPPGTNWADVAALNYNNQEMRKAMISAMKYWILQANIDGYRCDAADFLPFDFWEQATDTLKKFTDRKLILLAEGTRTNHFDAGFQMTYAMEFYTRLKSVFGNPATASDLFTTNSTEQTNLNNSRMKLRYTTNHDVTSSEGTPVDLFGGKDGSLAALALSIYTGGVPLIYNGQEVGCPKKLSFFDKDPIDWTINPDMTAAYKKLIAFRKSSEAVKTGMLTSYPSANVVAFTKTSGSETVMVIVNVSGSQLIYPTPQQLQNTSWKDAFSNTDFNAGTGISLKPYQYLVLKK</sequence>
<gene>
    <name evidence="3" type="ORF">GS399_14085</name>
</gene>
<dbReference type="PROSITE" id="PS51257">
    <property type="entry name" value="PROKAR_LIPOPROTEIN"/>
    <property type="match status" value="1"/>
</dbReference>
<dbReference type="SUPFAM" id="SSF51011">
    <property type="entry name" value="Glycosyl hydrolase domain"/>
    <property type="match status" value="1"/>
</dbReference>
<feature type="compositionally biased region" description="Pro residues" evidence="1">
    <location>
        <begin position="34"/>
        <end position="46"/>
    </location>
</feature>
<feature type="region of interest" description="Disordered" evidence="1">
    <location>
        <begin position="29"/>
        <end position="50"/>
    </location>
</feature>
<dbReference type="GO" id="GO:0005975">
    <property type="term" value="P:carbohydrate metabolic process"/>
    <property type="evidence" value="ECO:0007669"/>
    <property type="project" value="InterPro"/>
</dbReference>
<dbReference type="CDD" id="cd11313">
    <property type="entry name" value="AmyAc_arch_bac_AmyA"/>
    <property type="match status" value="1"/>
</dbReference>